<feature type="compositionally biased region" description="Polar residues" evidence="4">
    <location>
        <begin position="496"/>
        <end position="507"/>
    </location>
</feature>
<gene>
    <name evidence="5" type="ORF">PLEOSDRAFT_1040194</name>
</gene>
<dbReference type="PANTHER" id="PTHR24171">
    <property type="entry name" value="ANKYRIN REPEAT DOMAIN-CONTAINING PROTEIN 39-RELATED"/>
    <property type="match status" value="1"/>
</dbReference>
<dbReference type="InterPro" id="IPR036770">
    <property type="entry name" value="Ankyrin_rpt-contain_sf"/>
</dbReference>
<dbReference type="PROSITE" id="PS50297">
    <property type="entry name" value="ANK_REP_REGION"/>
    <property type="match status" value="2"/>
</dbReference>
<dbReference type="PRINTS" id="PR01415">
    <property type="entry name" value="ANKYRIN"/>
</dbReference>
<proteinExistence type="predicted"/>
<evidence type="ECO:0000256" key="3">
    <source>
        <dbReference type="PROSITE-ProRule" id="PRU00023"/>
    </source>
</evidence>
<dbReference type="SMART" id="SM00248">
    <property type="entry name" value="ANK"/>
    <property type="match status" value="3"/>
</dbReference>
<feature type="repeat" description="ANK" evidence="3">
    <location>
        <begin position="128"/>
        <end position="160"/>
    </location>
</feature>
<evidence type="ECO:0000313" key="6">
    <source>
        <dbReference type="Proteomes" id="UP000027073"/>
    </source>
</evidence>
<evidence type="ECO:0000256" key="4">
    <source>
        <dbReference type="SAM" id="MobiDB-lite"/>
    </source>
</evidence>
<dbReference type="SUPFAM" id="SSF48403">
    <property type="entry name" value="Ankyrin repeat"/>
    <property type="match status" value="1"/>
</dbReference>
<evidence type="ECO:0000256" key="2">
    <source>
        <dbReference type="ARBA" id="ARBA00023043"/>
    </source>
</evidence>
<dbReference type="InterPro" id="IPR002110">
    <property type="entry name" value="Ankyrin_rpt"/>
</dbReference>
<feature type="compositionally biased region" description="Low complexity" evidence="4">
    <location>
        <begin position="394"/>
        <end position="405"/>
    </location>
</feature>
<sequence length="542" mass="59141">MAEKDATVRLRRAVKENNLFLVRRLIQRTDMRNPDPSPRRYTSLAWAAVLGHEETFEFLLGEGHDDEELSRDSENNTILMLLADYQPPVQNPYMSRSANSEDLIGAALRMARLYYDRYSHILDWSNVSGRTALHIAALKGHEEMVRMFCDLGADIDLSDNSGNTPLHYASSWGHIPVVQLLIERGCQYAARNNEGFTASDYAYSFSTRDTLQDTARMQFEHNKKLRRLVFTQAAEKGHEWGGGPPTNSTTLPVPRMRSGSGTSRTTATSDSGELDGSFAQYSQSSLSSSPPHPSASSFFHPSRSHTHSPNLSSASSASTFSALSPMPPSASRLNNASALASALSPVATKMRERDASAMERYMRRNRSGSQGTSSDNKSQNESIAPSASGDDSVLTPLPLTGSTTPRRLRPSMSAAQLRPTPVSYSTAGQPELRNRSGTSPTTSRPNVASIPILTRSSSQSNTPLPLTTANGPVFDEPDKYTGPPSQYAQFPEPPSITESESNTTTPTRRLGFHHRLTKAVPSELPSASVHRRGLSATAVRNG</sequence>
<dbReference type="VEuPathDB" id="FungiDB:PLEOSDRAFT_1040194"/>
<accession>A0A067P0G8</accession>
<dbReference type="STRING" id="1137138.A0A067P0G8"/>
<dbReference type="AlphaFoldDB" id="A0A067P0G8"/>
<keyword evidence="2 3" id="KW-0040">ANK repeat</keyword>
<dbReference type="Gene3D" id="1.25.40.20">
    <property type="entry name" value="Ankyrin repeat-containing domain"/>
    <property type="match status" value="2"/>
</dbReference>
<feature type="compositionally biased region" description="Polar residues" evidence="4">
    <location>
        <begin position="454"/>
        <end position="470"/>
    </location>
</feature>
<feature type="region of interest" description="Disordered" evidence="4">
    <location>
        <begin position="235"/>
        <end position="332"/>
    </location>
</feature>
<dbReference type="EMBL" id="KL198007">
    <property type="protein sequence ID" value="KDQ29331.1"/>
    <property type="molecule type" value="Genomic_DNA"/>
</dbReference>
<dbReference type="HOGENOM" id="CLU_490946_0_0_1"/>
<dbReference type="OrthoDB" id="341259at2759"/>
<feature type="compositionally biased region" description="Low complexity" evidence="4">
    <location>
        <begin position="255"/>
        <end position="332"/>
    </location>
</feature>
<dbReference type="PANTHER" id="PTHR24171:SF10">
    <property type="entry name" value="ANKYRIN REPEAT DOMAIN-CONTAINING PROTEIN 29-LIKE"/>
    <property type="match status" value="1"/>
</dbReference>
<name>A0A067P0G8_PLEO1</name>
<organism evidence="5 6">
    <name type="scientific">Pleurotus ostreatus (strain PC15)</name>
    <name type="common">Oyster mushroom</name>
    <dbReference type="NCBI Taxonomy" id="1137138"/>
    <lineage>
        <taxon>Eukaryota</taxon>
        <taxon>Fungi</taxon>
        <taxon>Dikarya</taxon>
        <taxon>Basidiomycota</taxon>
        <taxon>Agaricomycotina</taxon>
        <taxon>Agaricomycetes</taxon>
        <taxon>Agaricomycetidae</taxon>
        <taxon>Agaricales</taxon>
        <taxon>Pleurotineae</taxon>
        <taxon>Pleurotaceae</taxon>
        <taxon>Pleurotus</taxon>
    </lineage>
</organism>
<dbReference type="Pfam" id="PF12796">
    <property type="entry name" value="Ank_2"/>
    <property type="match status" value="1"/>
</dbReference>
<reference evidence="6" key="1">
    <citation type="journal article" date="2014" name="Proc. Natl. Acad. Sci. U.S.A.">
        <title>Extensive sampling of basidiomycete genomes demonstrates inadequacy of the white-rot/brown-rot paradigm for wood decay fungi.</title>
        <authorList>
            <person name="Riley R."/>
            <person name="Salamov A.A."/>
            <person name="Brown D.W."/>
            <person name="Nagy L.G."/>
            <person name="Floudas D."/>
            <person name="Held B.W."/>
            <person name="Levasseur A."/>
            <person name="Lombard V."/>
            <person name="Morin E."/>
            <person name="Otillar R."/>
            <person name="Lindquist E.A."/>
            <person name="Sun H."/>
            <person name="LaButti K.M."/>
            <person name="Schmutz J."/>
            <person name="Jabbour D."/>
            <person name="Luo H."/>
            <person name="Baker S.E."/>
            <person name="Pisabarro A.G."/>
            <person name="Walton J.D."/>
            <person name="Blanchette R.A."/>
            <person name="Henrissat B."/>
            <person name="Martin F."/>
            <person name="Cullen D."/>
            <person name="Hibbett D.S."/>
            <person name="Grigoriev I.V."/>
        </authorList>
    </citation>
    <scope>NUCLEOTIDE SEQUENCE [LARGE SCALE GENOMIC DNA]</scope>
    <source>
        <strain evidence="6">PC15</strain>
    </source>
</reference>
<feature type="repeat" description="ANK" evidence="3">
    <location>
        <begin position="161"/>
        <end position="193"/>
    </location>
</feature>
<feature type="compositionally biased region" description="Polar residues" evidence="4">
    <location>
        <begin position="435"/>
        <end position="446"/>
    </location>
</feature>
<dbReference type="InParanoid" id="A0A067P0G8"/>
<dbReference type="Proteomes" id="UP000027073">
    <property type="component" value="Unassembled WGS sequence"/>
</dbReference>
<evidence type="ECO:0000313" key="5">
    <source>
        <dbReference type="EMBL" id="KDQ29331.1"/>
    </source>
</evidence>
<feature type="compositionally biased region" description="Polar residues" evidence="4">
    <location>
        <begin position="367"/>
        <end position="385"/>
    </location>
</feature>
<dbReference type="PROSITE" id="PS50088">
    <property type="entry name" value="ANK_REPEAT"/>
    <property type="match status" value="2"/>
</dbReference>
<evidence type="ECO:0000256" key="1">
    <source>
        <dbReference type="ARBA" id="ARBA00022737"/>
    </source>
</evidence>
<protein>
    <submittedName>
        <fullName evidence="5">Uncharacterized protein</fullName>
    </submittedName>
</protein>
<feature type="region of interest" description="Disordered" evidence="4">
    <location>
        <begin position="363"/>
        <end position="542"/>
    </location>
</feature>
<keyword evidence="1" id="KW-0677">Repeat</keyword>